<keyword evidence="2" id="KW-1185">Reference proteome</keyword>
<name>L8H5E5_ACACF</name>
<protein>
    <submittedName>
        <fullName evidence="1">Uncharacterized protein</fullName>
    </submittedName>
</protein>
<reference evidence="1 2" key="1">
    <citation type="journal article" date="2013" name="Genome Biol.">
        <title>Genome of Acanthamoeba castellanii highlights extensive lateral gene transfer and early evolution of tyrosine kinase signaling.</title>
        <authorList>
            <person name="Clarke M."/>
            <person name="Lohan A.J."/>
            <person name="Liu B."/>
            <person name="Lagkouvardos I."/>
            <person name="Roy S."/>
            <person name="Zafar N."/>
            <person name="Bertelli C."/>
            <person name="Schilde C."/>
            <person name="Kianianmomeni A."/>
            <person name="Burglin T.R."/>
            <person name="Frech C."/>
            <person name="Turcotte B."/>
            <person name="Kopec K.O."/>
            <person name="Synnott J.M."/>
            <person name="Choo C."/>
            <person name="Paponov I."/>
            <person name="Finkler A."/>
            <person name="Soon Heng Tan C."/>
            <person name="Hutchins A.P."/>
            <person name="Weinmeier T."/>
            <person name="Rattei T."/>
            <person name="Chu J.S."/>
            <person name="Gimenez G."/>
            <person name="Irimia M."/>
            <person name="Rigden D.J."/>
            <person name="Fitzpatrick D.A."/>
            <person name="Lorenzo-Morales J."/>
            <person name="Bateman A."/>
            <person name="Chiu C.H."/>
            <person name="Tang P."/>
            <person name="Hegemann P."/>
            <person name="Fromm H."/>
            <person name="Raoult D."/>
            <person name="Greub G."/>
            <person name="Miranda-Saavedra D."/>
            <person name="Chen N."/>
            <person name="Nash P."/>
            <person name="Ginger M.L."/>
            <person name="Horn M."/>
            <person name="Schaap P."/>
            <person name="Caler L."/>
            <person name="Loftus B."/>
        </authorList>
    </citation>
    <scope>NUCLEOTIDE SEQUENCE [LARGE SCALE GENOMIC DNA]</scope>
    <source>
        <strain evidence="1 2">Neff</strain>
    </source>
</reference>
<sequence length="101" mass="11516">MVTEPYVVIKCDELLLLKQCEAMLADDFDNPTCCNVFDEGMWVIKQFPKLLQLFAQMDILLWIRFGNAMVPYPLGDEPLALVASPDLQRNILLFFEVVSCG</sequence>
<dbReference type="RefSeq" id="XP_004342815.1">
    <property type="nucleotide sequence ID" value="XM_004342766.1"/>
</dbReference>
<evidence type="ECO:0000313" key="2">
    <source>
        <dbReference type="Proteomes" id="UP000011083"/>
    </source>
</evidence>
<dbReference type="VEuPathDB" id="AmoebaDB:ACA1_339000"/>
<dbReference type="GeneID" id="14921256"/>
<accession>L8H5E5</accession>
<dbReference type="EMBL" id="KB007919">
    <property type="protein sequence ID" value="ELR20400.1"/>
    <property type="molecule type" value="Genomic_DNA"/>
</dbReference>
<dbReference type="KEGG" id="acan:ACA1_339000"/>
<evidence type="ECO:0000313" key="1">
    <source>
        <dbReference type="EMBL" id="ELR20400.1"/>
    </source>
</evidence>
<organism evidence="1 2">
    <name type="scientific">Acanthamoeba castellanii (strain ATCC 30010 / Neff)</name>
    <dbReference type="NCBI Taxonomy" id="1257118"/>
    <lineage>
        <taxon>Eukaryota</taxon>
        <taxon>Amoebozoa</taxon>
        <taxon>Discosea</taxon>
        <taxon>Longamoebia</taxon>
        <taxon>Centramoebida</taxon>
        <taxon>Acanthamoebidae</taxon>
        <taxon>Acanthamoeba</taxon>
    </lineage>
</organism>
<dbReference type="Proteomes" id="UP000011083">
    <property type="component" value="Unassembled WGS sequence"/>
</dbReference>
<proteinExistence type="predicted"/>
<gene>
    <name evidence="1" type="ORF">ACA1_339000</name>
</gene>
<dbReference type="AlphaFoldDB" id="L8H5E5"/>